<evidence type="ECO:0000313" key="2">
    <source>
        <dbReference type="Proteomes" id="UP001189429"/>
    </source>
</evidence>
<sequence length="386" mass="42038">MAEAEAGEQKGERLEAPVERVEAQWCGEWPRATAHATSWLSVHVLGATVHQTPSGRRVFETALFFERTDVGTDQQVCESFVGSQWLRLQCSVSGISVPASTLSGVPSASVGARQKVLEALALVGHSFASFFHRHLGKEVVTEHPSCSPMSGFGWMKPMKSNLVACVLPRSVQYPAVVAVDLLAAEGSFLQPLLIELCGVPGRARGAVVCTEPLHGLHGSRAVADSVEHHLKIGFQVDLYDADGTGEDAFRRWEHTGRLRYFPRFVRTHLGERLAGAEAAAIHDPTAGCSLGFQEIHCLFRHRGRSRWVAPRLDPDEYFYTPRRSNESSVLSALSALEGARHAFIPSFEFGGAPAASRARAVPERFFLHSGIANPRWTVLSSRGGPA</sequence>
<keyword evidence="2" id="KW-1185">Reference proteome</keyword>
<comment type="caution">
    <text evidence="1">The sequence shown here is derived from an EMBL/GenBank/DDBJ whole genome shotgun (WGS) entry which is preliminary data.</text>
</comment>
<evidence type="ECO:0008006" key="3">
    <source>
        <dbReference type="Google" id="ProtNLM"/>
    </source>
</evidence>
<protein>
    <recommendedName>
        <fullName evidence="3">Type II protein arginine methyltransferase</fullName>
    </recommendedName>
</protein>
<evidence type="ECO:0000313" key="1">
    <source>
        <dbReference type="EMBL" id="CAK0859869.1"/>
    </source>
</evidence>
<reference evidence="1" key="1">
    <citation type="submission" date="2023-10" db="EMBL/GenBank/DDBJ databases">
        <authorList>
            <person name="Chen Y."/>
            <person name="Shah S."/>
            <person name="Dougan E. K."/>
            <person name="Thang M."/>
            <person name="Chan C."/>
        </authorList>
    </citation>
    <scope>NUCLEOTIDE SEQUENCE [LARGE SCALE GENOMIC DNA]</scope>
</reference>
<proteinExistence type="predicted"/>
<gene>
    <name evidence="1" type="ORF">PCOR1329_LOCUS49087</name>
</gene>
<organism evidence="1 2">
    <name type="scientific">Prorocentrum cordatum</name>
    <dbReference type="NCBI Taxonomy" id="2364126"/>
    <lineage>
        <taxon>Eukaryota</taxon>
        <taxon>Sar</taxon>
        <taxon>Alveolata</taxon>
        <taxon>Dinophyceae</taxon>
        <taxon>Prorocentrales</taxon>
        <taxon>Prorocentraceae</taxon>
        <taxon>Prorocentrum</taxon>
    </lineage>
</organism>
<name>A0ABN9UJJ1_9DINO</name>
<dbReference type="EMBL" id="CAUYUJ010015938">
    <property type="protein sequence ID" value="CAK0859869.1"/>
    <property type="molecule type" value="Genomic_DNA"/>
</dbReference>
<accession>A0ABN9UJJ1</accession>
<dbReference type="Proteomes" id="UP001189429">
    <property type="component" value="Unassembled WGS sequence"/>
</dbReference>